<proteinExistence type="predicted"/>
<dbReference type="Proteomes" id="UP000189628">
    <property type="component" value="Plasmid unnamed"/>
</dbReference>
<dbReference type="AlphaFoldDB" id="A0A1U9VRG5"/>
<dbReference type="EMBL" id="CP019912">
    <property type="protein sequence ID" value="AQW32691.1"/>
    <property type="molecule type" value="Genomic_DNA"/>
</dbReference>
<evidence type="ECO:0000313" key="2">
    <source>
        <dbReference type="Proteomes" id="UP000189628"/>
    </source>
</evidence>
<accession>A0A1U9VRG5</accession>
<geneLocation type="plasmid" evidence="1">
    <name>unnamed</name>
</geneLocation>
<reference evidence="1 2" key="1">
    <citation type="submission" date="2017-02" db="EMBL/GenBank/DDBJ databases">
        <title>Blood Disease Bacterium A2-HR MARDI.</title>
        <authorList>
            <person name="Badrun R."/>
            <person name="Abu Bakar N."/>
            <person name="Laboh R."/>
        </authorList>
    </citation>
    <scope>NUCLEOTIDE SEQUENCE [LARGE SCALE GENOMIC DNA]</scope>
    <source>
        <strain evidence="1 2">A2-HR MARDI</strain>
        <plasmid evidence="2">Plasmid</plasmid>
    </source>
</reference>
<evidence type="ECO:0000313" key="1">
    <source>
        <dbReference type="EMBL" id="AQW32691.1"/>
    </source>
</evidence>
<keyword evidence="1" id="KW-0614">Plasmid</keyword>
<sequence length="84" mass="9394">MAEGWRFYSADFSVNSSEPSQRGNVMLIRDDHGRKWWHNLPEEKRDQVALLVTGHGMSVDEAVRDANAKAALAAAPTQQQEGEK</sequence>
<organism evidence="1 2">
    <name type="scientific">blood disease bacterium A2-HR MARDI</name>
    <dbReference type="NCBI Taxonomy" id="1944648"/>
    <lineage>
        <taxon>Bacteria</taxon>
        <taxon>Pseudomonadati</taxon>
        <taxon>Pseudomonadota</taxon>
        <taxon>Betaproteobacteria</taxon>
        <taxon>Burkholderiales</taxon>
        <taxon>Burkholderiaceae</taxon>
        <taxon>Ralstonia</taxon>
        <taxon>Ralstonia solanacearum species complex</taxon>
    </lineage>
</organism>
<protein>
    <submittedName>
        <fullName evidence="1">Uncharacterized protein</fullName>
    </submittedName>
</protein>
<name>A0A1U9VRG5_9RALS</name>
<gene>
    <name evidence="1" type="ORF">B0B51_23200</name>
</gene>